<feature type="transmembrane region" description="Helical" evidence="1">
    <location>
        <begin position="159"/>
        <end position="183"/>
    </location>
</feature>
<protein>
    <submittedName>
        <fullName evidence="2">Uncharacterized protein</fullName>
    </submittedName>
</protein>
<feature type="transmembrane region" description="Helical" evidence="1">
    <location>
        <begin position="48"/>
        <end position="69"/>
    </location>
</feature>
<evidence type="ECO:0000256" key="1">
    <source>
        <dbReference type="SAM" id="Phobius"/>
    </source>
</evidence>
<feature type="transmembrane region" description="Helical" evidence="1">
    <location>
        <begin position="84"/>
        <end position="105"/>
    </location>
</feature>
<gene>
    <name evidence="2" type="ORF">HPHI1048_LOCUS1945</name>
</gene>
<accession>A0A7S0DYM3</accession>
<dbReference type="InterPro" id="IPR022051">
    <property type="entry name" value="DUF3611"/>
</dbReference>
<organism evidence="2">
    <name type="scientific">Hanusia phi</name>
    <dbReference type="NCBI Taxonomy" id="3032"/>
    <lineage>
        <taxon>Eukaryota</taxon>
        <taxon>Cryptophyceae</taxon>
        <taxon>Pyrenomonadales</taxon>
        <taxon>Geminigeraceae</taxon>
        <taxon>Hanusia</taxon>
    </lineage>
</organism>
<keyword evidence="1" id="KW-0472">Membrane</keyword>
<name>A0A7S0DYM3_9CRYP</name>
<keyword evidence="1" id="KW-1133">Transmembrane helix</keyword>
<proteinExistence type="predicted"/>
<dbReference type="AlphaFoldDB" id="A0A7S0DYM3"/>
<dbReference type="EMBL" id="HBEO01002732">
    <property type="protein sequence ID" value="CAD8468502.1"/>
    <property type="molecule type" value="Transcribed_RNA"/>
</dbReference>
<keyword evidence="1" id="KW-0812">Transmembrane</keyword>
<dbReference type="Pfam" id="PF12263">
    <property type="entry name" value="DUF3611"/>
    <property type="match status" value="1"/>
</dbReference>
<sequence length="234" mass="26231">MKRRDLSIVCSSQAAERDTSEVEVQALHPDAGAFGSIATLTWRKAWRVIWIQSILSFLSAILLSVSYVIQWNMSLRTMVSKSQLLLGICSSGLGFSLLSFILLLSHMLWTWGYTRAAVKLNFLSESMERSLSREEEERGIALFDLCRNLRQSLEIGTGMGLVGILISSVGMMKIVGSVAFYMIRQRGFNLLFWANNPPVMLQARDVFLGNCNVVMLVAHTLGLLFVHSLKRKLP</sequence>
<evidence type="ECO:0000313" key="2">
    <source>
        <dbReference type="EMBL" id="CAD8468502.1"/>
    </source>
</evidence>
<feature type="transmembrane region" description="Helical" evidence="1">
    <location>
        <begin position="206"/>
        <end position="226"/>
    </location>
</feature>
<reference evidence="2" key="1">
    <citation type="submission" date="2021-01" db="EMBL/GenBank/DDBJ databases">
        <authorList>
            <person name="Corre E."/>
            <person name="Pelletier E."/>
            <person name="Niang G."/>
            <person name="Scheremetjew M."/>
            <person name="Finn R."/>
            <person name="Kale V."/>
            <person name="Holt S."/>
            <person name="Cochrane G."/>
            <person name="Meng A."/>
            <person name="Brown T."/>
            <person name="Cohen L."/>
        </authorList>
    </citation>
    <scope>NUCLEOTIDE SEQUENCE</scope>
    <source>
        <strain evidence="2">CCMP325</strain>
    </source>
</reference>